<comment type="caution">
    <text evidence="1">The sequence shown here is derived from an EMBL/GenBank/DDBJ whole genome shotgun (WGS) entry which is preliminary data.</text>
</comment>
<organism evidence="1 2">
    <name type="scientific">Planktothricoides raciborskii FACHB-1370</name>
    <dbReference type="NCBI Taxonomy" id="2949576"/>
    <lineage>
        <taxon>Bacteria</taxon>
        <taxon>Bacillati</taxon>
        <taxon>Cyanobacteriota</taxon>
        <taxon>Cyanophyceae</taxon>
        <taxon>Oscillatoriophycideae</taxon>
        <taxon>Oscillatoriales</taxon>
        <taxon>Oscillatoriaceae</taxon>
        <taxon>Planktothricoides</taxon>
    </lineage>
</organism>
<dbReference type="RefSeq" id="WP_156331782.1">
    <property type="nucleotide sequence ID" value="NZ_JACJSK010000008.1"/>
</dbReference>
<accession>A0ABR8EDS2</accession>
<reference evidence="1 2" key="1">
    <citation type="journal article" date="2020" name="ISME J.">
        <title>Comparative genomics reveals insights into cyanobacterial evolution and habitat adaptation.</title>
        <authorList>
            <person name="Chen M.Y."/>
            <person name="Teng W.K."/>
            <person name="Zhao L."/>
            <person name="Hu C.X."/>
            <person name="Zhou Y.K."/>
            <person name="Han B.P."/>
            <person name="Song L.R."/>
            <person name="Shu W.S."/>
        </authorList>
    </citation>
    <scope>NUCLEOTIDE SEQUENCE [LARGE SCALE GENOMIC DNA]</scope>
    <source>
        <strain evidence="1 2">FACHB-1370</strain>
    </source>
</reference>
<gene>
    <name evidence="1" type="ORF">H6G72_07640</name>
</gene>
<keyword evidence="2" id="KW-1185">Reference proteome</keyword>
<dbReference type="EMBL" id="JACJSK010000008">
    <property type="protein sequence ID" value="MBD2543722.1"/>
    <property type="molecule type" value="Genomic_DNA"/>
</dbReference>
<sequence length="50" mass="5647">MRPVPSTISRKDAIADSSVNQPIWTATLTRNADDSKWPIFSNFLQLSRTI</sequence>
<dbReference type="Proteomes" id="UP000641954">
    <property type="component" value="Unassembled WGS sequence"/>
</dbReference>
<evidence type="ECO:0000313" key="1">
    <source>
        <dbReference type="EMBL" id="MBD2543722.1"/>
    </source>
</evidence>
<name>A0ABR8EDS2_9CYAN</name>
<proteinExistence type="predicted"/>
<protein>
    <submittedName>
        <fullName evidence="1">Uncharacterized protein</fullName>
    </submittedName>
</protein>
<evidence type="ECO:0000313" key="2">
    <source>
        <dbReference type="Proteomes" id="UP000641954"/>
    </source>
</evidence>